<dbReference type="PANTHER" id="PTHR10359:SF18">
    <property type="entry name" value="ENDONUCLEASE III"/>
    <property type="match status" value="1"/>
</dbReference>
<keyword evidence="6 12" id="KW-0408">Iron</keyword>
<dbReference type="FunFam" id="1.10.340.30:FF:000001">
    <property type="entry name" value="Endonuclease III"/>
    <property type="match status" value="1"/>
</dbReference>
<keyword evidence="3 12" id="KW-0479">Metal-binding</keyword>
<dbReference type="EC" id="4.2.99.18" evidence="12"/>
<keyword evidence="14" id="KW-0540">Nuclease</keyword>
<dbReference type="Pfam" id="PF00633">
    <property type="entry name" value="HHH"/>
    <property type="match status" value="1"/>
</dbReference>
<dbReference type="FunFam" id="1.10.1670.10:FF:000001">
    <property type="entry name" value="Endonuclease III"/>
    <property type="match status" value="1"/>
</dbReference>
<evidence type="ECO:0000259" key="13">
    <source>
        <dbReference type="SMART" id="SM00478"/>
    </source>
</evidence>
<dbReference type="SUPFAM" id="SSF48150">
    <property type="entry name" value="DNA-glycosylase"/>
    <property type="match status" value="1"/>
</dbReference>
<dbReference type="PANTHER" id="PTHR10359">
    <property type="entry name" value="A/G-SPECIFIC ADENINE GLYCOSYLASE/ENDONUCLEASE III"/>
    <property type="match status" value="1"/>
</dbReference>
<feature type="domain" description="HhH-GPD" evidence="13">
    <location>
        <begin position="38"/>
        <end position="185"/>
    </location>
</feature>
<proteinExistence type="inferred from homology"/>
<dbReference type="Pfam" id="PF10576">
    <property type="entry name" value="EndIII_4Fe-2S"/>
    <property type="match status" value="1"/>
</dbReference>
<dbReference type="InterPro" id="IPR011257">
    <property type="entry name" value="DNA_glycosylase"/>
</dbReference>
<dbReference type="SMART" id="SM00525">
    <property type="entry name" value="FES"/>
    <property type="match status" value="1"/>
</dbReference>
<dbReference type="GO" id="GO:0019104">
    <property type="term" value="F:DNA N-glycosylase activity"/>
    <property type="evidence" value="ECO:0007669"/>
    <property type="project" value="UniProtKB-UniRule"/>
</dbReference>
<dbReference type="NCBIfam" id="TIGR01083">
    <property type="entry name" value="nth"/>
    <property type="match status" value="1"/>
</dbReference>
<evidence type="ECO:0000256" key="11">
    <source>
        <dbReference type="ARBA" id="ARBA00023295"/>
    </source>
</evidence>
<comment type="cofactor">
    <cofactor evidence="12">
        <name>[4Fe-4S] cluster</name>
        <dbReference type="ChEBI" id="CHEBI:49883"/>
    </cofactor>
    <text evidence="12">Binds 1 [4Fe-4S] cluster.</text>
</comment>
<dbReference type="GO" id="GO:0003677">
    <property type="term" value="F:DNA binding"/>
    <property type="evidence" value="ECO:0007669"/>
    <property type="project" value="UniProtKB-UniRule"/>
</dbReference>
<reference evidence="14 15" key="1">
    <citation type="journal article" date="2011" name="BMC Genomics">
        <title>Genomic insights into an obligate epibiotic bacterial predator: Micavibrio aeruginosavorus ARL-13.</title>
        <authorList>
            <person name="Wang Z."/>
            <person name="Kadouri D."/>
            <person name="Wu M."/>
        </authorList>
    </citation>
    <scope>NUCLEOTIDE SEQUENCE [LARGE SCALE GENOMIC DNA]</scope>
    <source>
        <strain evidence="14 15">ARL-13</strain>
    </source>
</reference>
<keyword evidence="7 12" id="KW-0411">Iron-sulfur</keyword>
<comment type="similarity">
    <text evidence="1 12">Belongs to the Nth/MutY family.</text>
</comment>
<dbReference type="GO" id="GO:0140078">
    <property type="term" value="F:class I DNA-(apurinic or apyrimidinic site) endonuclease activity"/>
    <property type="evidence" value="ECO:0007669"/>
    <property type="project" value="UniProtKB-EC"/>
</dbReference>
<dbReference type="Gene3D" id="1.10.340.30">
    <property type="entry name" value="Hypothetical protein, domain 2"/>
    <property type="match status" value="1"/>
</dbReference>
<dbReference type="OrthoDB" id="9800977at2"/>
<feature type="binding site" evidence="12">
    <location>
        <position position="194"/>
    </location>
    <ligand>
        <name>[4Fe-4S] cluster</name>
        <dbReference type="ChEBI" id="CHEBI:49883"/>
    </ligand>
</feature>
<evidence type="ECO:0000256" key="6">
    <source>
        <dbReference type="ARBA" id="ARBA00023004"/>
    </source>
</evidence>
<feature type="binding site" evidence="12">
    <location>
        <position position="187"/>
    </location>
    <ligand>
        <name>[4Fe-4S] cluster</name>
        <dbReference type="ChEBI" id="CHEBI:49883"/>
    </ligand>
</feature>
<dbReference type="InterPro" id="IPR023170">
    <property type="entry name" value="HhH_base_excis_C"/>
</dbReference>
<name>G2KRW7_MICAA</name>
<evidence type="ECO:0000256" key="3">
    <source>
        <dbReference type="ARBA" id="ARBA00022723"/>
    </source>
</evidence>
<evidence type="ECO:0000256" key="10">
    <source>
        <dbReference type="ARBA" id="ARBA00023239"/>
    </source>
</evidence>
<keyword evidence="8 12" id="KW-0238">DNA-binding</keyword>
<dbReference type="PIRSF" id="PIRSF001435">
    <property type="entry name" value="Nth"/>
    <property type="match status" value="1"/>
</dbReference>
<evidence type="ECO:0000256" key="7">
    <source>
        <dbReference type="ARBA" id="ARBA00023014"/>
    </source>
</evidence>
<keyword evidence="11 12" id="KW-0326">Glycosidase</keyword>
<keyword evidence="4 12" id="KW-0227">DNA damage</keyword>
<dbReference type="SMART" id="SM00478">
    <property type="entry name" value="ENDO3c"/>
    <property type="match status" value="1"/>
</dbReference>
<keyword evidence="9 12" id="KW-0234">DNA repair</keyword>
<sequence>MKKADIQRFFEILRTENPEPKGELNYTNPYTLLVAVALSAQATDIGVNKATEKLFKIVKTPQDMLKLGEDGLKDHIKTIGLYNTKAKNVMAAAEMLVRDYGGKVPEDRDELVKLPGVGRKTANVVLNIAFGHETIAVDTHLFRVSNRTGLAPGATPEAVEAKLEKVIPPEFRRHAHHWLILHGRYICKARKPSCPVCPVRDVCGFKDKTEY</sequence>
<dbReference type="eggNOG" id="COG0177">
    <property type="taxonomic scope" value="Bacteria"/>
</dbReference>
<dbReference type="Proteomes" id="UP000009286">
    <property type="component" value="Chromosome"/>
</dbReference>
<dbReference type="PROSITE" id="PS01155">
    <property type="entry name" value="ENDONUCLEASE_III_2"/>
    <property type="match status" value="1"/>
</dbReference>
<dbReference type="KEGG" id="mai:MICA_1763"/>
<evidence type="ECO:0000256" key="5">
    <source>
        <dbReference type="ARBA" id="ARBA00022801"/>
    </source>
</evidence>
<keyword evidence="2 12" id="KW-0004">4Fe-4S</keyword>
<dbReference type="AlphaFoldDB" id="G2KRW7"/>
<evidence type="ECO:0000256" key="9">
    <source>
        <dbReference type="ARBA" id="ARBA00023204"/>
    </source>
</evidence>
<dbReference type="Gene3D" id="1.10.1670.10">
    <property type="entry name" value="Helix-hairpin-Helix base-excision DNA repair enzymes (C-terminal)"/>
    <property type="match status" value="1"/>
</dbReference>
<dbReference type="EMBL" id="CP002382">
    <property type="protein sequence ID" value="AEP10075.1"/>
    <property type="molecule type" value="Genomic_DNA"/>
</dbReference>
<keyword evidence="14" id="KW-0255">Endonuclease</keyword>
<dbReference type="GO" id="GO:0051539">
    <property type="term" value="F:4 iron, 4 sulfur cluster binding"/>
    <property type="evidence" value="ECO:0007669"/>
    <property type="project" value="UniProtKB-UniRule"/>
</dbReference>
<accession>G2KRW7</accession>
<dbReference type="Pfam" id="PF00730">
    <property type="entry name" value="HhH-GPD"/>
    <property type="match status" value="1"/>
</dbReference>
<feature type="binding site" evidence="12">
    <location>
        <position position="203"/>
    </location>
    <ligand>
        <name>[4Fe-4S] cluster</name>
        <dbReference type="ChEBI" id="CHEBI:49883"/>
    </ligand>
</feature>
<keyword evidence="5 12" id="KW-0378">Hydrolase</keyword>
<gene>
    <name evidence="12 14" type="primary">nth</name>
    <name evidence="14" type="ordered locus">MICA_1763</name>
</gene>
<comment type="catalytic activity">
    <reaction evidence="12">
        <text>2'-deoxyribonucleotide-(2'-deoxyribose 5'-phosphate)-2'-deoxyribonucleotide-DNA = a 3'-end 2'-deoxyribonucleotide-(2,3-dehydro-2,3-deoxyribose 5'-phosphate)-DNA + a 5'-end 5'-phospho-2'-deoxyribonucleoside-DNA + H(+)</text>
        <dbReference type="Rhea" id="RHEA:66592"/>
        <dbReference type="Rhea" id="RHEA-COMP:13180"/>
        <dbReference type="Rhea" id="RHEA-COMP:16897"/>
        <dbReference type="Rhea" id="RHEA-COMP:17067"/>
        <dbReference type="ChEBI" id="CHEBI:15378"/>
        <dbReference type="ChEBI" id="CHEBI:136412"/>
        <dbReference type="ChEBI" id="CHEBI:157695"/>
        <dbReference type="ChEBI" id="CHEBI:167181"/>
        <dbReference type="EC" id="4.2.99.18"/>
    </reaction>
</comment>
<dbReference type="InterPro" id="IPR003651">
    <property type="entry name" value="Endonuclease3_FeS-loop_motif"/>
</dbReference>
<evidence type="ECO:0000256" key="1">
    <source>
        <dbReference type="ARBA" id="ARBA00008343"/>
    </source>
</evidence>
<dbReference type="GO" id="GO:0046872">
    <property type="term" value="F:metal ion binding"/>
    <property type="evidence" value="ECO:0007669"/>
    <property type="project" value="UniProtKB-KW"/>
</dbReference>
<keyword evidence="15" id="KW-1185">Reference proteome</keyword>
<evidence type="ECO:0000256" key="8">
    <source>
        <dbReference type="ARBA" id="ARBA00023125"/>
    </source>
</evidence>
<keyword evidence="10 12" id="KW-0456">Lyase</keyword>
<evidence type="ECO:0000256" key="12">
    <source>
        <dbReference type="HAMAP-Rule" id="MF_00942"/>
    </source>
</evidence>
<dbReference type="InterPro" id="IPR000445">
    <property type="entry name" value="HhH_motif"/>
</dbReference>
<organism evidence="14 15">
    <name type="scientific">Micavibrio aeruginosavorus (strain ARL-13)</name>
    <dbReference type="NCBI Taxonomy" id="856793"/>
    <lineage>
        <taxon>Bacteria</taxon>
        <taxon>Pseudomonadati</taxon>
        <taxon>Bdellovibrionota</taxon>
        <taxon>Bdellovibrionia</taxon>
        <taxon>Bdellovibrionales</taxon>
        <taxon>Pseudobdellovibrionaceae</taxon>
        <taxon>Micavibrio</taxon>
    </lineage>
</organism>
<feature type="binding site" evidence="12">
    <location>
        <position position="197"/>
    </location>
    <ligand>
        <name>[4Fe-4S] cluster</name>
        <dbReference type="ChEBI" id="CHEBI:49883"/>
    </ligand>
</feature>
<dbReference type="InterPro" id="IPR005759">
    <property type="entry name" value="Nth"/>
</dbReference>
<comment type="function">
    <text evidence="12">DNA repair enzyme that has both DNA N-glycosylase activity and AP-lyase activity. The DNA N-glycosylase activity releases various damaged pyrimidines from DNA by cleaving the N-glycosidic bond, leaving an AP (apurinic/apyrimidinic) site. The AP-lyase activity cleaves the phosphodiester bond 3' to the AP site by a beta-elimination, leaving a 3'-terminal unsaturated sugar and a product with a terminal 5'-phosphate.</text>
</comment>
<evidence type="ECO:0000256" key="4">
    <source>
        <dbReference type="ARBA" id="ARBA00022763"/>
    </source>
</evidence>
<dbReference type="HOGENOM" id="CLU_012862_3_0_5"/>
<evidence type="ECO:0000313" key="14">
    <source>
        <dbReference type="EMBL" id="AEP10075.1"/>
    </source>
</evidence>
<protein>
    <recommendedName>
        <fullName evidence="12">Endonuclease III</fullName>
        <ecNumber evidence="12">4.2.99.18</ecNumber>
    </recommendedName>
    <alternativeName>
        <fullName evidence="12">DNA-(apurinic or apyrimidinic site) lyase</fullName>
    </alternativeName>
</protein>
<dbReference type="HAMAP" id="MF_00942">
    <property type="entry name" value="Nth"/>
    <property type="match status" value="1"/>
</dbReference>
<evidence type="ECO:0000313" key="15">
    <source>
        <dbReference type="Proteomes" id="UP000009286"/>
    </source>
</evidence>
<dbReference type="STRING" id="856793.MICA_1763"/>
<dbReference type="GO" id="GO:0006285">
    <property type="term" value="P:base-excision repair, AP site formation"/>
    <property type="evidence" value="ECO:0007669"/>
    <property type="project" value="TreeGrafter"/>
</dbReference>
<dbReference type="InterPro" id="IPR003265">
    <property type="entry name" value="HhH-GPD_domain"/>
</dbReference>
<dbReference type="CDD" id="cd00056">
    <property type="entry name" value="ENDO3c"/>
    <property type="match status" value="1"/>
</dbReference>
<evidence type="ECO:0000256" key="2">
    <source>
        <dbReference type="ARBA" id="ARBA00022485"/>
    </source>
</evidence>
<dbReference type="RefSeq" id="WP_014103298.1">
    <property type="nucleotide sequence ID" value="NC_016026.1"/>
</dbReference>
<dbReference type="InterPro" id="IPR004036">
    <property type="entry name" value="Endonuclease-III-like_CS2"/>
</dbReference>